<dbReference type="EMBL" id="CP114006">
    <property type="protein sequence ID" value="WAN63191.1"/>
    <property type="molecule type" value="Genomic_DNA"/>
</dbReference>
<gene>
    <name evidence="2" type="ORF">RS022_02260</name>
</gene>
<keyword evidence="3" id="KW-1185">Reference proteome</keyword>
<dbReference type="Proteomes" id="UP001164727">
    <property type="component" value="Chromosome"/>
</dbReference>
<evidence type="ECO:0000313" key="3">
    <source>
        <dbReference type="Proteomes" id="UP001164727"/>
    </source>
</evidence>
<name>A0ABY7BTK8_9MOLU</name>
<proteinExistence type="predicted"/>
<accession>A0ABY7BTK8</accession>
<reference evidence="2 3" key="1">
    <citation type="journal article" date="2023" name="Microbiol. Resour. Announc.">
        <title>Complete Genome of 'Candidatus Phytoplasma rubi' RS, a Phytopathogenic Bacterium Associated with Rubus Stunt Disease.</title>
        <authorList>
            <person name="Duckeck D."/>
            <person name="Zubert C."/>
            <person name="Bohm J.W."/>
            <person name="Carminati G."/>
            <person name="Schneider B."/>
            <person name="Kube M."/>
        </authorList>
    </citation>
    <scope>NUCLEOTIDE SEQUENCE [LARGE SCALE GENOMIC DNA]</scope>
    <source>
        <strain evidence="2 3">RS</strain>
    </source>
</reference>
<dbReference type="InterPro" id="IPR021348">
    <property type="entry name" value="DUF2963"/>
</dbReference>
<organism evidence="2 3">
    <name type="scientific">Candidatus Phytoplasma rubi</name>
    <dbReference type="NCBI Taxonomy" id="399025"/>
    <lineage>
        <taxon>Bacteria</taxon>
        <taxon>Bacillati</taxon>
        <taxon>Mycoplasmatota</taxon>
        <taxon>Mollicutes</taxon>
        <taxon>Acholeplasmatales</taxon>
        <taxon>Acholeplasmataceae</taxon>
        <taxon>Candidatus Phytoplasma</taxon>
        <taxon>16SrV (Elm yellows group)</taxon>
    </lineage>
</organism>
<dbReference type="Pfam" id="PF11178">
    <property type="entry name" value="DUF2963"/>
    <property type="match status" value="1"/>
</dbReference>
<feature type="domain" description="DUF2963" evidence="1">
    <location>
        <begin position="16"/>
        <end position="56"/>
    </location>
</feature>
<evidence type="ECO:0000313" key="2">
    <source>
        <dbReference type="EMBL" id="WAN63191.1"/>
    </source>
</evidence>
<sequence>MNTTKILAILLKKLCFRPDGKTIWYLDEYDKKYRNNVKYIEYHPDGKTIKEIREYDYYEELIKITYYDPDGTISDIINF</sequence>
<evidence type="ECO:0000259" key="1">
    <source>
        <dbReference type="Pfam" id="PF11178"/>
    </source>
</evidence>
<dbReference type="RefSeq" id="WP_268850031.1">
    <property type="nucleotide sequence ID" value="NZ_CP114006.1"/>
</dbReference>
<protein>
    <recommendedName>
        <fullName evidence="1">DUF2963 domain-containing protein</fullName>
    </recommendedName>
</protein>